<gene>
    <name evidence="2" type="ORF">BACCIP111883_01845</name>
</gene>
<name>A0ABM8YMG3_9BACI</name>
<evidence type="ECO:0008006" key="4">
    <source>
        <dbReference type="Google" id="ProtNLM"/>
    </source>
</evidence>
<dbReference type="Proteomes" id="UP000789833">
    <property type="component" value="Unassembled WGS sequence"/>
</dbReference>
<evidence type="ECO:0000313" key="2">
    <source>
        <dbReference type="EMBL" id="CAG9621073.1"/>
    </source>
</evidence>
<dbReference type="InterPro" id="IPR031596">
    <property type="entry name" value="MaAIMP_sms"/>
</dbReference>
<dbReference type="Pfam" id="PF16951">
    <property type="entry name" value="MaAIMP_sms"/>
    <property type="match status" value="1"/>
</dbReference>
<evidence type="ECO:0000313" key="3">
    <source>
        <dbReference type="Proteomes" id="UP000789833"/>
    </source>
</evidence>
<keyword evidence="1" id="KW-1133">Transmembrane helix</keyword>
<dbReference type="NCBIfam" id="NF033493">
    <property type="entry name" value="MetS_like_NSS"/>
    <property type="match status" value="1"/>
</dbReference>
<feature type="transmembrane region" description="Helical" evidence="1">
    <location>
        <begin position="6"/>
        <end position="28"/>
    </location>
</feature>
<dbReference type="EMBL" id="CAKJTJ010000007">
    <property type="protein sequence ID" value="CAG9621073.1"/>
    <property type="molecule type" value="Genomic_DNA"/>
</dbReference>
<organism evidence="2 3">
    <name type="scientific">Sutcliffiella rhizosphaerae</name>
    <dbReference type="NCBI Taxonomy" id="2880967"/>
    <lineage>
        <taxon>Bacteria</taxon>
        <taxon>Bacillati</taxon>
        <taxon>Bacillota</taxon>
        <taxon>Bacilli</taxon>
        <taxon>Bacillales</taxon>
        <taxon>Bacillaceae</taxon>
        <taxon>Sutcliffiella</taxon>
    </lineage>
</organism>
<keyword evidence="3" id="KW-1185">Reference proteome</keyword>
<keyword evidence="1" id="KW-0472">Membrane</keyword>
<protein>
    <recommendedName>
        <fullName evidence="4">Methionine/alanine import family NSS transporter small subunit</fullName>
    </recommendedName>
</protein>
<sequence length="34" mass="3654">METSAIIMMIVGMAILWGGFAGSILWAIKKGKEV</sequence>
<accession>A0ABM8YMG3</accession>
<proteinExistence type="predicted"/>
<dbReference type="RefSeq" id="WP_230500967.1">
    <property type="nucleotide sequence ID" value="NZ_CAKJTJ010000007.1"/>
</dbReference>
<evidence type="ECO:0000256" key="1">
    <source>
        <dbReference type="SAM" id="Phobius"/>
    </source>
</evidence>
<comment type="caution">
    <text evidence="2">The sequence shown here is derived from an EMBL/GenBank/DDBJ whole genome shotgun (WGS) entry which is preliminary data.</text>
</comment>
<reference evidence="2 3" key="1">
    <citation type="submission" date="2021-10" db="EMBL/GenBank/DDBJ databases">
        <authorList>
            <person name="Criscuolo A."/>
        </authorList>
    </citation>
    <scope>NUCLEOTIDE SEQUENCE [LARGE SCALE GENOMIC DNA]</scope>
    <source>
        <strain evidence="3">CIP 111883</strain>
    </source>
</reference>
<keyword evidence="1" id="KW-0812">Transmembrane</keyword>